<dbReference type="Gene3D" id="1.25.40.10">
    <property type="entry name" value="Tetratricopeptide repeat domain"/>
    <property type="match status" value="1"/>
</dbReference>
<dbReference type="InterPro" id="IPR011990">
    <property type="entry name" value="TPR-like_helical_dom_sf"/>
</dbReference>
<evidence type="ECO:0000313" key="2">
    <source>
        <dbReference type="Proteomes" id="UP000663929"/>
    </source>
</evidence>
<gene>
    <name evidence="1" type="ORF">J3U87_28215</name>
</gene>
<accession>A0A8A4THF1</accession>
<evidence type="ECO:0008006" key="3">
    <source>
        <dbReference type="Google" id="ProtNLM"/>
    </source>
</evidence>
<proteinExistence type="predicted"/>
<name>A0A8A4THF1_SULCO</name>
<dbReference type="EMBL" id="CP071793">
    <property type="protein sequence ID" value="QTD49489.1"/>
    <property type="molecule type" value="Genomic_DNA"/>
</dbReference>
<dbReference type="SUPFAM" id="SSF48452">
    <property type="entry name" value="TPR-like"/>
    <property type="match status" value="1"/>
</dbReference>
<dbReference type="AlphaFoldDB" id="A0A8A4THF1"/>
<protein>
    <recommendedName>
        <fullName evidence="3">Tetratricopeptide repeat-containing protein</fullName>
    </recommendedName>
</protein>
<evidence type="ECO:0000313" key="1">
    <source>
        <dbReference type="EMBL" id="QTD49489.1"/>
    </source>
</evidence>
<organism evidence="1 2">
    <name type="scientific">Sulfidibacter corallicola</name>
    <dbReference type="NCBI Taxonomy" id="2818388"/>
    <lineage>
        <taxon>Bacteria</taxon>
        <taxon>Pseudomonadati</taxon>
        <taxon>Acidobacteriota</taxon>
        <taxon>Holophagae</taxon>
        <taxon>Acanthopleuribacterales</taxon>
        <taxon>Acanthopleuribacteraceae</taxon>
        <taxon>Sulfidibacter</taxon>
    </lineage>
</organism>
<reference evidence="1" key="1">
    <citation type="submission" date="2021-03" db="EMBL/GenBank/DDBJ databases">
        <title>Acanthopleuribacteraceae sp. M133.</title>
        <authorList>
            <person name="Wang G."/>
        </authorList>
    </citation>
    <scope>NUCLEOTIDE SEQUENCE</scope>
    <source>
        <strain evidence="1">M133</strain>
    </source>
</reference>
<dbReference type="RefSeq" id="WP_237379121.1">
    <property type="nucleotide sequence ID" value="NZ_CP071793.1"/>
</dbReference>
<dbReference type="KEGG" id="scor:J3U87_28215"/>
<sequence length="418" mass="47828">MLKLFDAMRTEFQHFVEEDRHRTMVISCSDTDIAYPLKVLRDVEASNPYDVYMIFCDNFTDPHAFADVVMERIREEHAIAVEWQIKDGRVPLGDLPESLFDPERPPIERMAEAVDTVRAWFPPEGDNRLVWVLAPMEIKNADTWSQWGQQLTAHFQDASWLRLMFRSSAKLAKLVEKGADNKIPAWVKQPNVRVYGCDFGPETIDQSLADQAEDPEEPEENRMNATLMMAIKDTGYNRKDAAESKFMELLAYGQRTENHAMQAMSMMGMGDLNRRNNDLDQACYWYECAVPPSIESKQTFTMFLVVKNLAETYFAQKRYPEAEEAYLQAARLAQAHQESESFARMIDGNARSRAKQKNMTGAVDRWDSAALICREFEHTDFLKEVLKELKKGYEQLGNREAANQVAAEMATLKAGGSA</sequence>
<dbReference type="Proteomes" id="UP000663929">
    <property type="component" value="Chromosome"/>
</dbReference>
<keyword evidence="2" id="KW-1185">Reference proteome</keyword>